<dbReference type="GO" id="GO:0016020">
    <property type="term" value="C:membrane"/>
    <property type="evidence" value="ECO:0007669"/>
    <property type="project" value="GOC"/>
</dbReference>
<dbReference type="STRING" id="407022.SAMN05661044_03946"/>
<dbReference type="Gene3D" id="3.60.10.10">
    <property type="entry name" value="Endonuclease/exonuclease/phosphatase"/>
    <property type="match status" value="1"/>
</dbReference>
<dbReference type="PANTHER" id="PTHR14859:SF1">
    <property type="entry name" value="PGAP2-INTERACTING PROTEIN"/>
    <property type="match status" value="1"/>
</dbReference>
<evidence type="ECO:0000259" key="1">
    <source>
        <dbReference type="Pfam" id="PF03372"/>
    </source>
</evidence>
<dbReference type="OrthoDB" id="9778989at2"/>
<proteinExistence type="predicted"/>
<dbReference type="Pfam" id="PF03372">
    <property type="entry name" value="Exo_endo_phos"/>
    <property type="match status" value="1"/>
</dbReference>
<dbReference type="PANTHER" id="PTHR14859">
    <property type="entry name" value="CALCOFLUOR WHITE HYPERSENSITIVE PROTEIN PRECURSOR"/>
    <property type="match status" value="1"/>
</dbReference>
<evidence type="ECO:0000313" key="2">
    <source>
        <dbReference type="EMBL" id="SEM00458.1"/>
    </source>
</evidence>
<dbReference type="InterPro" id="IPR036691">
    <property type="entry name" value="Endo/exonu/phosph_ase_sf"/>
</dbReference>
<dbReference type="Proteomes" id="UP000199421">
    <property type="component" value="Unassembled WGS sequence"/>
</dbReference>
<feature type="domain" description="Endonuclease/exonuclease/phosphatase" evidence="1">
    <location>
        <begin position="32"/>
        <end position="267"/>
    </location>
</feature>
<organism evidence="2 3">
    <name type="scientific">Olivibacter domesticus</name>
    <name type="common">Pseudosphingobacterium domesticum</name>
    <dbReference type="NCBI Taxonomy" id="407022"/>
    <lineage>
        <taxon>Bacteria</taxon>
        <taxon>Pseudomonadati</taxon>
        <taxon>Bacteroidota</taxon>
        <taxon>Sphingobacteriia</taxon>
        <taxon>Sphingobacteriales</taxon>
        <taxon>Sphingobacteriaceae</taxon>
        <taxon>Olivibacter</taxon>
    </lineage>
</organism>
<dbReference type="InterPro" id="IPR005135">
    <property type="entry name" value="Endo/exonuclease/phosphatase"/>
</dbReference>
<accession>A0A1H7UUY9</accession>
<keyword evidence="3" id="KW-1185">Reference proteome</keyword>
<dbReference type="AlphaFoldDB" id="A0A1H7UUY9"/>
<dbReference type="GO" id="GO:0006506">
    <property type="term" value="P:GPI anchor biosynthetic process"/>
    <property type="evidence" value="ECO:0007669"/>
    <property type="project" value="TreeGrafter"/>
</dbReference>
<sequence>MKRFARAVSFVGVILLLSLTIGYAQQSMKVISYNIFEGMRKDSTAGKVVFSNWIKSQNPSIVALQECNRFTQKKLEELARSYGHPYAVLLKEDGYPVALTSKFPIVAVEKVLDNMHHGFIVAKTNGYNIIVLHLSPHKFWKRREEIDVILQTVKARKYMDGPWMLMGDFNSLSPLDSNLYADGKLIQRYQEAAKKYSFHENLVNGRAIDYTVQQKMLDAGFIDAAHATSPQNYSSRIDYIYISKDLKSDLIKADFIKDDFTAARSDHRPVYLELKAH</sequence>
<dbReference type="EMBL" id="FOAF01000006">
    <property type="protein sequence ID" value="SEM00458.1"/>
    <property type="molecule type" value="Genomic_DNA"/>
</dbReference>
<name>A0A1H7UUY9_OLID1</name>
<dbReference type="InterPro" id="IPR051916">
    <property type="entry name" value="GPI-anchor_lipid_remodeler"/>
</dbReference>
<dbReference type="SUPFAM" id="SSF56219">
    <property type="entry name" value="DNase I-like"/>
    <property type="match status" value="1"/>
</dbReference>
<protein>
    <submittedName>
        <fullName evidence="2">Exodeoxyribonuclease-3</fullName>
    </submittedName>
</protein>
<dbReference type="RefSeq" id="WP_093327793.1">
    <property type="nucleotide sequence ID" value="NZ_FOAF01000006.1"/>
</dbReference>
<gene>
    <name evidence="2" type="ORF">SAMN05661044_03946</name>
</gene>
<evidence type="ECO:0000313" key="3">
    <source>
        <dbReference type="Proteomes" id="UP000199421"/>
    </source>
</evidence>
<dbReference type="GO" id="GO:0003824">
    <property type="term" value="F:catalytic activity"/>
    <property type="evidence" value="ECO:0007669"/>
    <property type="project" value="InterPro"/>
</dbReference>
<reference evidence="3" key="1">
    <citation type="submission" date="2016-10" db="EMBL/GenBank/DDBJ databases">
        <authorList>
            <person name="Varghese N."/>
            <person name="Submissions S."/>
        </authorList>
    </citation>
    <scope>NUCLEOTIDE SEQUENCE [LARGE SCALE GENOMIC DNA]</scope>
    <source>
        <strain evidence="3">DSM 18733</strain>
    </source>
</reference>